<keyword evidence="3" id="KW-1185">Reference proteome</keyword>
<accession>A0A5N1J351</accession>
<gene>
    <name evidence="2" type="ORF">F0P93_30630</name>
</gene>
<sequence length="309" mass="34343">MPTQTFAQTRADEIDNIAPTPLQVGAAWQYALTDNFLSTDEQSAVLRRQIEGGRPLLQNKLNEVGITPAFLAANPQVEEALFSGRPTPIVTVMLPNDLELSGRLRIVVTDQGAQLRITPVMPDLTIPDRVGDLQLTKQERQDLEQKGFVEKPIQVAENGSFVPAYLRVDKETNTVDIWKVRPEMLPTQLLGIDLSREQQLQLAAGYPVRLSGLKDRQGEPFDATLSVSAANKGLQVSNISRQDVTLKPDEKNRQQLAQNNEGAKTDQVRGLEEKTGVTTVANAQKETIKRLLTDDQIPNQNRKILRPKQ</sequence>
<dbReference type="InterPro" id="IPR025222">
    <property type="entry name" value="DUF3945"/>
</dbReference>
<evidence type="ECO:0000259" key="1">
    <source>
        <dbReference type="Pfam" id="PF13101"/>
    </source>
</evidence>
<dbReference type="Proteomes" id="UP000326344">
    <property type="component" value="Unassembled WGS sequence"/>
</dbReference>
<reference evidence="2 3" key="1">
    <citation type="submission" date="2019-09" db="EMBL/GenBank/DDBJ databases">
        <title>Genome Sequence of Larkinella sp MA1.</title>
        <authorList>
            <person name="Srinivasan S."/>
        </authorList>
    </citation>
    <scope>NUCLEOTIDE SEQUENCE [LARGE SCALE GENOMIC DNA]</scope>
    <source>
        <strain evidence="2 3">MA1</strain>
    </source>
</reference>
<evidence type="ECO:0000313" key="2">
    <source>
        <dbReference type="EMBL" id="KAA9341193.1"/>
    </source>
</evidence>
<organism evidence="2 3">
    <name type="scientific">Larkinella humicola</name>
    <dbReference type="NCBI Taxonomy" id="2607654"/>
    <lineage>
        <taxon>Bacteria</taxon>
        <taxon>Pseudomonadati</taxon>
        <taxon>Bacteroidota</taxon>
        <taxon>Cytophagia</taxon>
        <taxon>Cytophagales</taxon>
        <taxon>Spirosomataceae</taxon>
        <taxon>Larkinella</taxon>
    </lineage>
</organism>
<dbReference type="EMBL" id="VTWS01000013">
    <property type="protein sequence ID" value="KAA9341193.1"/>
    <property type="molecule type" value="Genomic_DNA"/>
</dbReference>
<evidence type="ECO:0000313" key="3">
    <source>
        <dbReference type="Proteomes" id="UP000326344"/>
    </source>
</evidence>
<name>A0A5N1J351_9BACT</name>
<dbReference type="AlphaFoldDB" id="A0A5N1J351"/>
<comment type="caution">
    <text evidence="2">The sequence shown here is derived from an EMBL/GenBank/DDBJ whole genome shotgun (WGS) entry which is preliminary data.</text>
</comment>
<feature type="domain" description="DUF3945" evidence="1">
    <location>
        <begin position="190"/>
        <end position="235"/>
    </location>
</feature>
<proteinExistence type="predicted"/>
<dbReference type="Pfam" id="PF13101">
    <property type="entry name" value="DUF3945"/>
    <property type="match status" value="1"/>
</dbReference>
<protein>
    <submittedName>
        <fullName evidence="2">DUF3945 domain-containing protein</fullName>
    </submittedName>
</protein>
<dbReference type="RefSeq" id="WP_150881601.1">
    <property type="nucleotide sequence ID" value="NZ_VTWS01000013.1"/>
</dbReference>